<proteinExistence type="predicted"/>
<feature type="region of interest" description="Disordered" evidence="1">
    <location>
        <begin position="77"/>
        <end position="116"/>
    </location>
</feature>
<evidence type="ECO:0000313" key="2">
    <source>
        <dbReference type="EMBL" id="KAK3916836.1"/>
    </source>
</evidence>
<organism evidence="2 3">
    <name type="scientific">Frankliniella fusca</name>
    <dbReference type="NCBI Taxonomy" id="407009"/>
    <lineage>
        <taxon>Eukaryota</taxon>
        <taxon>Metazoa</taxon>
        <taxon>Ecdysozoa</taxon>
        <taxon>Arthropoda</taxon>
        <taxon>Hexapoda</taxon>
        <taxon>Insecta</taxon>
        <taxon>Pterygota</taxon>
        <taxon>Neoptera</taxon>
        <taxon>Paraneoptera</taxon>
        <taxon>Thysanoptera</taxon>
        <taxon>Terebrantia</taxon>
        <taxon>Thripoidea</taxon>
        <taxon>Thripidae</taxon>
        <taxon>Frankliniella</taxon>
    </lineage>
</organism>
<dbReference type="PANTHER" id="PTHR31025">
    <property type="entry name" value="SI:CH211-196P9.1-RELATED"/>
    <property type="match status" value="1"/>
</dbReference>
<dbReference type="Proteomes" id="UP001219518">
    <property type="component" value="Unassembled WGS sequence"/>
</dbReference>
<evidence type="ECO:0000256" key="1">
    <source>
        <dbReference type="SAM" id="MobiDB-lite"/>
    </source>
</evidence>
<feature type="region of interest" description="Disordered" evidence="1">
    <location>
        <begin position="288"/>
        <end position="319"/>
    </location>
</feature>
<dbReference type="PANTHER" id="PTHR31025:SF22">
    <property type="entry name" value="IP13529P"/>
    <property type="match status" value="1"/>
</dbReference>
<dbReference type="AlphaFoldDB" id="A0AAE1LE90"/>
<reference evidence="2" key="1">
    <citation type="submission" date="2021-07" db="EMBL/GenBank/DDBJ databases">
        <authorList>
            <person name="Catto M.A."/>
            <person name="Jacobson A."/>
            <person name="Kennedy G."/>
            <person name="Labadie P."/>
            <person name="Hunt B.G."/>
            <person name="Srinivasan R."/>
        </authorList>
    </citation>
    <scope>NUCLEOTIDE SEQUENCE</scope>
    <source>
        <strain evidence="2">PL_HMW_Pooled</strain>
        <tissue evidence="2">Head</tissue>
    </source>
</reference>
<evidence type="ECO:0000313" key="3">
    <source>
        <dbReference type="Proteomes" id="UP001219518"/>
    </source>
</evidence>
<accession>A0AAE1LE90</accession>
<sequence>MMGDPRPIAERLKSNISDLLPHLSDKELEDVVNFLLKEGVRKDVDLYRMTIPILKTVLTTVDASDLYEAWQTLYGPGGSSQSRQQQSQLPLQSQQETSRSRLSSSGSSKSKVPMYDKDHVLMPTGIQEAIRKECRPSSKAREAMVERFVDDCRKNIPNLQRSDFVDLADFLVQTYPATFKDTVIYTNNKLGSDSLRDQFRNKFDNDKRNPNVRTSKELEAPARPEAYGCISWNPQLPASETEASQEEKRITLLNMSRLAKKNWDQKTIKKLMMETYYLQRKDINGEVVAAKPKNNKKRKRREMEDEENESQADDPPQGMNVSLVRERWPFLFTSKGMNQHCKTLTGTDFHDSLYEWINSDNADILIDLLATKSDDLAYMRRRMVREEKKGNKTAEIDELDEELFSADGFPNLVVAGTDLYSGENFFFCCDHTPIVCLEKLFEAIVVLLSSYFVLNVMYATDLACTLIFLQEQILKLKGTNLQKCVTMDVQRAAYKKVSRFTNKFLEFAEKWRREKGKENEAT</sequence>
<feature type="compositionally biased region" description="Low complexity" evidence="1">
    <location>
        <begin position="79"/>
        <end position="111"/>
    </location>
</feature>
<reference evidence="2" key="2">
    <citation type="journal article" date="2023" name="BMC Genomics">
        <title>Pest status, molecular evolution, and epigenetic factors derived from the genome assembly of Frankliniella fusca, a thysanopteran phytovirus vector.</title>
        <authorList>
            <person name="Catto M.A."/>
            <person name="Labadie P.E."/>
            <person name="Jacobson A.L."/>
            <person name="Kennedy G.G."/>
            <person name="Srinivasan R."/>
            <person name="Hunt B.G."/>
        </authorList>
    </citation>
    <scope>NUCLEOTIDE SEQUENCE</scope>
    <source>
        <strain evidence="2">PL_HMW_Pooled</strain>
    </source>
</reference>
<gene>
    <name evidence="2" type="ORF">KUF71_025937</name>
</gene>
<keyword evidence="3" id="KW-1185">Reference proteome</keyword>
<dbReference type="EMBL" id="JAHWGI010000624">
    <property type="protein sequence ID" value="KAK3916836.1"/>
    <property type="molecule type" value="Genomic_DNA"/>
</dbReference>
<name>A0AAE1LE90_9NEOP</name>
<protein>
    <submittedName>
        <fullName evidence="2">Enolase 1</fullName>
    </submittedName>
</protein>
<comment type="caution">
    <text evidence="2">The sequence shown here is derived from an EMBL/GenBank/DDBJ whole genome shotgun (WGS) entry which is preliminary data.</text>
</comment>